<reference evidence="9 10" key="1">
    <citation type="submission" date="2020-12" db="EMBL/GenBank/DDBJ databases">
        <title>Sphingomonas sp.</title>
        <authorList>
            <person name="Kim M.K."/>
        </authorList>
    </citation>
    <scope>NUCLEOTIDE SEQUENCE [LARGE SCALE GENOMIC DNA]</scope>
    <source>
        <strain evidence="9 10">BT552</strain>
    </source>
</reference>
<evidence type="ECO:0000313" key="10">
    <source>
        <dbReference type="Proteomes" id="UP000763641"/>
    </source>
</evidence>
<dbReference type="InterPro" id="IPR050979">
    <property type="entry name" value="LD-transpeptidase"/>
</dbReference>
<evidence type="ECO:0000256" key="6">
    <source>
        <dbReference type="ARBA" id="ARBA00023316"/>
    </source>
</evidence>
<dbReference type="RefSeq" id="WP_204199493.1">
    <property type="nucleotide sequence ID" value="NZ_JAFEMC010000004.1"/>
</dbReference>
<comment type="pathway">
    <text evidence="1 7">Cell wall biogenesis; peptidoglycan biosynthesis.</text>
</comment>
<organism evidence="9 10">
    <name type="scientific">Sphingomonas longa</name>
    <dbReference type="NCBI Taxonomy" id="2778730"/>
    <lineage>
        <taxon>Bacteria</taxon>
        <taxon>Pseudomonadati</taxon>
        <taxon>Pseudomonadota</taxon>
        <taxon>Alphaproteobacteria</taxon>
        <taxon>Sphingomonadales</taxon>
        <taxon>Sphingomonadaceae</taxon>
        <taxon>Sphingomonas</taxon>
    </lineage>
</organism>
<dbReference type="InterPro" id="IPR005490">
    <property type="entry name" value="LD_TPept_cat_dom"/>
</dbReference>
<keyword evidence="4 7" id="KW-0133">Cell shape</keyword>
<evidence type="ECO:0000256" key="3">
    <source>
        <dbReference type="ARBA" id="ARBA00022679"/>
    </source>
</evidence>
<evidence type="ECO:0000313" key="9">
    <source>
        <dbReference type="EMBL" id="MBM6577384.1"/>
    </source>
</evidence>
<keyword evidence="5 7" id="KW-0573">Peptidoglycan synthesis</keyword>
<evidence type="ECO:0000256" key="4">
    <source>
        <dbReference type="ARBA" id="ARBA00022960"/>
    </source>
</evidence>
<dbReference type="PROSITE" id="PS52029">
    <property type="entry name" value="LD_TPASE"/>
    <property type="match status" value="1"/>
</dbReference>
<gene>
    <name evidence="9" type="ORF">ILT43_13450</name>
</gene>
<evidence type="ECO:0000259" key="8">
    <source>
        <dbReference type="PROSITE" id="PS52029"/>
    </source>
</evidence>
<feature type="active site" description="Proton donor/acceptor" evidence="7">
    <location>
        <position position="185"/>
    </location>
</feature>
<evidence type="ECO:0000256" key="1">
    <source>
        <dbReference type="ARBA" id="ARBA00004752"/>
    </source>
</evidence>
<evidence type="ECO:0000256" key="2">
    <source>
        <dbReference type="ARBA" id="ARBA00005992"/>
    </source>
</evidence>
<feature type="domain" description="L,D-TPase catalytic" evidence="8">
    <location>
        <begin position="114"/>
        <end position="222"/>
    </location>
</feature>
<dbReference type="PANTHER" id="PTHR30582">
    <property type="entry name" value="L,D-TRANSPEPTIDASE"/>
    <property type="match status" value="1"/>
</dbReference>
<dbReference type="Gene3D" id="2.40.440.10">
    <property type="entry name" value="L,D-transpeptidase catalytic domain-like"/>
    <property type="match status" value="1"/>
</dbReference>
<comment type="similarity">
    <text evidence="2">Belongs to the YkuD family.</text>
</comment>
<sequence length="236" mass="24858">MPAGDVAADRVARRRGSGQNVGMDWRRTAAWVGIAVPLAGVAALAFVNARPVSVPVVVKPLARVPAPRAAPRPAPSPSPTEAPYIVRRVLPVASPMKFGEWHWDEAGAPATGEIVITVDLEAQVLSVFRDGYEIGTAVALYGADVKPTPLGVFKVSQRDADHVSNIYDAPMPYMLRLTNDGVSIHGSNVQAGYMTHGCVGVPTVFAKKLFAVTKLGTKVIVTRGEMLDIGGAITAA</sequence>
<evidence type="ECO:0000256" key="7">
    <source>
        <dbReference type="PROSITE-ProRule" id="PRU01373"/>
    </source>
</evidence>
<evidence type="ECO:0000256" key="5">
    <source>
        <dbReference type="ARBA" id="ARBA00022984"/>
    </source>
</evidence>
<dbReference type="CDD" id="cd16913">
    <property type="entry name" value="YkuD_like"/>
    <property type="match status" value="1"/>
</dbReference>
<keyword evidence="10" id="KW-1185">Reference proteome</keyword>
<dbReference type="PANTHER" id="PTHR30582:SF2">
    <property type="entry name" value="L,D-TRANSPEPTIDASE YCIB-RELATED"/>
    <property type="match status" value="1"/>
</dbReference>
<dbReference type="Pfam" id="PF03734">
    <property type="entry name" value="YkuD"/>
    <property type="match status" value="1"/>
</dbReference>
<name>A0ABS2D8X5_9SPHN</name>
<accession>A0ABS2D8X5</accession>
<dbReference type="EMBL" id="JAFEMC010000004">
    <property type="protein sequence ID" value="MBM6577384.1"/>
    <property type="molecule type" value="Genomic_DNA"/>
</dbReference>
<dbReference type="SUPFAM" id="SSF141523">
    <property type="entry name" value="L,D-transpeptidase catalytic domain-like"/>
    <property type="match status" value="1"/>
</dbReference>
<keyword evidence="6 7" id="KW-0961">Cell wall biogenesis/degradation</keyword>
<comment type="caution">
    <text evidence="9">The sequence shown here is derived from an EMBL/GenBank/DDBJ whole genome shotgun (WGS) entry which is preliminary data.</text>
</comment>
<proteinExistence type="inferred from homology"/>
<keyword evidence="3" id="KW-0808">Transferase</keyword>
<dbReference type="InterPro" id="IPR038063">
    <property type="entry name" value="Transpep_catalytic_dom"/>
</dbReference>
<dbReference type="Proteomes" id="UP000763641">
    <property type="component" value="Unassembled WGS sequence"/>
</dbReference>
<feature type="active site" description="Nucleophile" evidence="7">
    <location>
        <position position="198"/>
    </location>
</feature>
<protein>
    <submittedName>
        <fullName evidence="9">L,D-transpeptidase family protein</fullName>
    </submittedName>
</protein>